<dbReference type="PANTHER" id="PTHR46796">
    <property type="entry name" value="HTH-TYPE TRANSCRIPTIONAL ACTIVATOR RHAS-RELATED"/>
    <property type="match status" value="1"/>
</dbReference>
<dbReference type="SUPFAM" id="SSF46689">
    <property type="entry name" value="Homeodomain-like"/>
    <property type="match status" value="2"/>
</dbReference>
<evidence type="ECO:0000256" key="1">
    <source>
        <dbReference type="ARBA" id="ARBA00023015"/>
    </source>
</evidence>
<evidence type="ECO:0000259" key="4">
    <source>
        <dbReference type="PROSITE" id="PS01124"/>
    </source>
</evidence>
<evidence type="ECO:0000256" key="3">
    <source>
        <dbReference type="ARBA" id="ARBA00023163"/>
    </source>
</evidence>
<organism evidence="5 6">
    <name type="scientific">Rhodanobacter terrae</name>
    <dbReference type="NCBI Taxonomy" id="418647"/>
    <lineage>
        <taxon>Bacteria</taxon>
        <taxon>Pseudomonadati</taxon>
        <taxon>Pseudomonadota</taxon>
        <taxon>Gammaproteobacteria</taxon>
        <taxon>Lysobacterales</taxon>
        <taxon>Rhodanobacteraceae</taxon>
        <taxon>Rhodanobacter</taxon>
    </lineage>
</organism>
<dbReference type="Gene3D" id="1.10.10.60">
    <property type="entry name" value="Homeodomain-like"/>
    <property type="match status" value="2"/>
</dbReference>
<feature type="domain" description="HTH araC/xylS-type" evidence="4">
    <location>
        <begin position="128"/>
        <end position="226"/>
    </location>
</feature>
<reference evidence="6" key="1">
    <citation type="journal article" date="2019" name="Int. J. Syst. Evol. Microbiol.">
        <title>The Global Catalogue of Microorganisms (GCM) 10K type strain sequencing project: providing services to taxonomists for standard genome sequencing and annotation.</title>
        <authorList>
            <consortium name="The Broad Institute Genomics Platform"/>
            <consortium name="The Broad Institute Genome Sequencing Center for Infectious Disease"/>
            <person name="Wu L."/>
            <person name="Ma J."/>
        </authorList>
    </citation>
    <scope>NUCLEOTIDE SEQUENCE [LARGE SCALE GENOMIC DNA]</scope>
    <source>
        <strain evidence="6">CGMCC 1.13587</strain>
    </source>
</reference>
<keyword evidence="6" id="KW-1185">Reference proteome</keyword>
<keyword evidence="1" id="KW-0805">Transcription regulation</keyword>
<dbReference type="EMBL" id="JBHSNG010000011">
    <property type="protein sequence ID" value="MFC5581717.1"/>
    <property type="molecule type" value="Genomic_DNA"/>
</dbReference>
<dbReference type="Proteomes" id="UP001596111">
    <property type="component" value="Unassembled WGS sequence"/>
</dbReference>
<dbReference type="InterPro" id="IPR050204">
    <property type="entry name" value="AraC_XylS_family_regulators"/>
</dbReference>
<keyword evidence="2" id="KW-0238">DNA-binding</keyword>
<evidence type="ECO:0000313" key="6">
    <source>
        <dbReference type="Proteomes" id="UP001596111"/>
    </source>
</evidence>
<sequence length="263" mass="28819">MRKGSFGYRVRGRVFELVAGSVMVGRAGDEYVCTHDHHHGGDECLSFQLTPALLDSLGGESSAWRVGGVAPLPELIVLGELAQATAEGRNDLGLDEVGMLLATRFMNAVSGRGNAPPRVTAQNRRRAVAAALWIDAHARQQVDLESAAREAGLSPFHFLRVFNSVLGVTPHQYLVRSRLRRAARLLLEGERPITDVAFEAGFGDLSNFVRTFHRCAGMPPRSFRQAGRGDRKILQERLAGFSDAWVPPDTMHRRKSSCTTTSD</sequence>
<dbReference type="PRINTS" id="PR00032">
    <property type="entry name" value="HTHARAC"/>
</dbReference>
<dbReference type="RefSeq" id="WP_377327128.1">
    <property type="nucleotide sequence ID" value="NZ_JBHSNG010000011.1"/>
</dbReference>
<accession>A0ABW0SXH0</accession>
<proteinExistence type="predicted"/>
<name>A0ABW0SXH0_9GAMM</name>
<dbReference type="InterPro" id="IPR018060">
    <property type="entry name" value="HTH_AraC"/>
</dbReference>
<evidence type="ECO:0000256" key="2">
    <source>
        <dbReference type="ARBA" id="ARBA00023125"/>
    </source>
</evidence>
<dbReference type="Pfam" id="PF12833">
    <property type="entry name" value="HTH_18"/>
    <property type="match status" value="1"/>
</dbReference>
<dbReference type="InterPro" id="IPR009057">
    <property type="entry name" value="Homeodomain-like_sf"/>
</dbReference>
<comment type="caution">
    <text evidence="5">The sequence shown here is derived from an EMBL/GenBank/DDBJ whole genome shotgun (WGS) entry which is preliminary data.</text>
</comment>
<dbReference type="InterPro" id="IPR020449">
    <property type="entry name" value="Tscrpt_reg_AraC-type_HTH"/>
</dbReference>
<dbReference type="SMART" id="SM00342">
    <property type="entry name" value="HTH_ARAC"/>
    <property type="match status" value="1"/>
</dbReference>
<dbReference type="PANTHER" id="PTHR46796:SF14">
    <property type="entry name" value="TRANSCRIPTIONAL REGULATORY PROTEIN"/>
    <property type="match status" value="1"/>
</dbReference>
<dbReference type="PROSITE" id="PS01124">
    <property type="entry name" value="HTH_ARAC_FAMILY_2"/>
    <property type="match status" value="1"/>
</dbReference>
<gene>
    <name evidence="5" type="ORF">ACFPPB_11400</name>
</gene>
<protein>
    <submittedName>
        <fullName evidence="5">Helix-turn-helix domain-containing protein</fullName>
    </submittedName>
</protein>
<keyword evidence="3" id="KW-0804">Transcription</keyword>
<evidence type="ECO:0000313" key="5">
    <source>
        <dbReference type="EMBL" id="MFC5581717.1"/>
    </source>
</evidence>